<sequence length="256" mass="30700">MLKSMDNFSKRDVAQVLLTAQHKSEELKKTNGYECFKSIQVFRNSFFIYKHNYICWKKSLKNYYLDENNAITNSMKRHFRQRVLISKLHNVLSSSTTFNEMYNEKQLENSFHCFIKELRNFTIHNSYFPLSSHLVMTHCEDKKFESFSTGGFKVYLQKRIKEHPKWEGLKKAMEYLMSILDSINLYELLEKYDKEMNSFYNSYIINYLTQNKNGLLELIKETEDVHYSLLKIKKLPNYPLSSPELRYLKLIVNHTL</sequence>
<comment type="caution">
    <text evidence="1">The sequence shown here is derived from an EMBL/GenBank/DDBJ whole genome shotgun (WGS) entry which is preliminary data.</text>
</comment>
<name>A0A1B7ZDT5_9FLAO</name>
<proteinExistence type="predicted"/>
<reference evidence="2" key="1">
    <citation type="submission" date="2016-06" db="EMBL/GenBank/DDBJ databases">
        <authorList>
            <person name="Zhan P."/>
        </authorList>
    </citation>
    <scope>NUCLEOTIDE SEQUENCE [LARGE SCALE GENOMIC DNA]</scope>
    <source>
        <strain evidence="2">T28</strain>
    </source>
</reference>
<accession>A0A1B7ZDT5</accession>
<keyword evidence="2" id="KW-1185">Reference proteome</keyword>
<organism evidence="1 2">
    <name type="scientific">Maribacter hydrothermalis</name>
    <dbReference type="NCBI Taxonomy" id="1836467"/>
    <lineage>
        <taxon>Bacteria</taxon>
        <taxon>Pseudomonadati</taxon>
        <taxon>Bacteroidota</taxon>
        <taxon>Flavobacteriia</taxon>
        <taxon>Flavobacteriales</taxon>
        <taxon>Flavobacteriaceae</taxon>
        <taxon>Maribacter</taxon>
    </lineage>
</organism>
<dbReference type="AlphaFoldDB" id="A0A1B7ZDT5"/>
<evidence type="ECO:0000313" key="2">
    <source>
        <dbReference type="Proteomes" id="UP000092164"/>
    </source>
</evidence>
<dbReference type="STRING" id="1836467.BTR34_04460"/>
<dbReference type="KEGG" id="mart:BTR34_04460"/>
<evidence type="ECO:0000313" key="1">
    <source>
        <dbReference type="EMBL" id="OBR41463.1"/>
    </source>
</evidence>
<dbReference type="EMBL" id="LZFP01000002">
    <property type="protein sequence ID" value="OBR41463.1"/>
    <property type="molecule type" value="Genomic_DNA"/>
</dbReference>
<protein>
    <submittedName>
        <fullName evidence="1">Uncharacterized protein</fullName>
    </submittedName>
</protein>
<dbReference type="Proteomes" id="UP000092164">
    <property type="component" value="Unassembled WGS sequence"/>
</dbReference>
<gene>
    <name evidence="1" type="ORF">A9200_12575</name>
</gene>